<dbReference type="EMBL" id="NGFN01000027">
    <property type="protein sequence ID" value="OUD03896.1"/>
    <property type="molecule type" value="Genomic_DNA"/>
</dbReference>
<evidence type="ECO:0000313" key="2">
    <source>
        <dbReference type="Proteomes" id="UP000195105"/>
    </source>
</evidence>
<gene>
    <name evidence="1" type="ORF">CA983_07190</name>
</gene>
<accession>A0A243S977</accession>
<name>A0A243S977_9ACTN</name>
<dbReference type="Proteomes" id="UP000195105">
    <property type="component" value="Unassembled WGS sequence"/>
</dbReference>
<evidence type="ECO:0000313" key="1">
    <source>
        <dbReference type="EMBL" id="OUD03896.1"/>
    </source>
</evidence>
<sequence length="31" mass="3533">MRRLYGRELGWHPVPGQGFAIVEPAAPARWN</sequence>
<protein>
    <submittedName>
        <fullName evidence="1">Uncharacterized protein</fullName>
    </submittedName>
</protein>
<reference evidence="1 2" key="1">
    <citation type="submission" date="2017-05" db="EMBL/GenBank/DDBJ databases">
        <title>Biotechnological potential of actinobacteria isolated from South African environments.</title>
        <authorList>
            <person name="Le Roes-Hill M."/>
            <person name="Prins A."/>
            <person name="Durrell K.A."/>
        </authorList>
    </citation>
    <scope>NUCLEOTIDE SEQUENCE [LARGE SCALE GENOMIC DNA]</scope>
    <source>
        <strain evidence="1 2">HMC13</strain>
    </source>
</reference>
<comment type="caution">
    <text evidence="1">The sequence shown here is derived from an EMBL/GenBank/DDBJ whole genome shotgun (WGS) entry which is preliminary data.</text>
</comment>
<organism evidence="1 2">
    <name type="scientific">Streptomyces swartbergensis</name>
    <dbReference type="NCBI Taxonomy" id="487165"/>
    <lineage>
        <taxon>Bacteria</taxon>
        <taxon>Bacillati</taxon>
        <taxon>Actinomycetota</taxon>
        <taxon>Actinomycetes</taxon>
        <taxon>Kitasatosporales</taxon>
        <taxon>Streptomycetaceae</taxon>
        <taxon>Streptomyces</taxon>
    </lineage>
</organism>
<dbReference type="AlphaFoldDB" id="A0A243S977"/>
<keyword evidence="2" id="KW-1185">Reference proteome</keyword>
<proteinExistence type="predicted"/>